<evidence type="ECO:0000313" key="3">
    <source>
        <dbReference type="Proteomes" id="UP000295252"/>
    </source>
</evidence>
<dbReference type="STRING" id="49390.A0A068UCD9"/>
<dbReference type="PANTHER" id="PTHR36808">
    <property type="entry name" value="TRANSCRIPTIONAL REGULATOR ATRX-LIKE PROTEIN"/>
    <property type="match status" value="1"/>
</dbReference>
<organism evidence="2 3">
    <name type="scientific">Coffea canephora</name>
    <name type="common">Robusta coffee</name>
    <dbReference type="NCBI Taxonomy" id="49390"/>
    <lineage>
        <taxon>Eukaryota</taxon>
        <taxon>Viridiplantae</taxon>
        <taxon>Streptophyta</taxon>
        <taxon>Embryophyta</taxon>
        <taxon>Tracheophyta</taxon>
        <taxon>Spermatophyta</taxon>
        <taxon>Magnoliopsida</taxon>
        <taxon>eudicotyledons</taxon>
        <taxon>Gunneridae</taxon>
        <taxon>Pentapetalae</taxon>
        <taxon>asterids</taxon>
        <taxon>lamiids</taxon>
        <taxon>Gentianales</taxon>
        <taxon>Rubiaceae</taxon>
        <taxon>Ixoroideae</taxon>
        <taxon>Gardenieae complex</taxon>
        <taxon>Bertiereae - Coffeeae clade</taxon>
        <taxon>Coffeeae</taxon>
        <taxon>Coffea</taxon>
    </lineage>
</organism>
<dbReference type="OMA" id="EQKTMTV"/>
<feature type="region of interest" description="Disordered" evidence="1">
    <location>
        <begin position="418"/>
        <end position="459"/>
    </location>
</feature>
<dbReference type="PANTHER" id="PTHR36808:SF1">
    <property type="entry name" value="TRANSCRIPTIONAL REGULATOR ATRX-LIKE PROTEIN"/>
    <property type="match status" value="1"/>
</dbReference>
<feature type="compositionally biased region" description="Basic and acidic residues" evidence="1">
    <location>
        <begin position="245"/>
        <end position="259"/>
    </location>
</feature>
<feature type="compositionally biased region" description="Basic and acidic residues" evidence="1">
    <location>
        <begin position="173"/>
        <end position="192"/>
    </location>
</feature>
<gene>
    <name evidence="2" type="ORF">GSCOC_T00021272001</name>
</gene>
<feature type="compositionally biased region" description="Basic residues" evidence="1">
    <location>
        <begin position="193"/>
        <end position="211"/>
    </location>
</feature>
<proteinExistence type="predicted"/>
<name>A0A068UCD9_COFCA</name>
<dbReference type="FunCoup" id="A0A068UCD9">
    <property type="interactions" value="634"/>
</dbReference>
<feature type="region of interest" description="Disordered" evidence="1">
    <location>
        <begin position="542"/>
        <end position="586"/>
    </location>
</feature>
<dbReference type="Gramene" id="CDP05947">
    <property type="protein sequence ID" value="CDP05947"/>
    <property type="gene ID" value="GSCOC_T00021272001"/>
</dbReference>
<sequence length="621" mass="68123">MGSSSKRKSAKKKSSKLSSQARKMKKSGRTKSKKLGRRHDSRTDDSMSSDSISSPGNDSYASNSDDDSMSSASISRSSSEDTYRRRKNKSRSRGKLKKTRKRARRRSSSRDNRKKLAPMKKRKRSRKDSDSKTRKKYGGKKRRRDSSASPTSSNSHSCSTCKGGNSDSEESERESVRSRPRENKRDKRDLSKDKRRTKLGFRRSPSHSSHSRSKDQSGSVSYSEEKFLNENNSRRLRSVITFVEQRSEGEGNEWKKDLQNEEIVYDNDDYPSRSSSGGGSKKESTPRSPIAFDVEKRTESPIFVSEHEVTELSGSVNDAHDMNEFVTCSSAKENGNYTPLVGAGSGGDDLEAILRQKALQNLNKFRGGHKSNTKPTSDQKNKDDGNVNASSTSKAAVERVVLDSGHTEKVYGIVKQNIDHPADGSGLSRNPKEDGLNSGNPVVGKSVSGTSPFRGRSSGLDMRYQATASGASPDKILREIKSEGKTTATVQTTSVAGNSSFWESSSGLDTPNKTTTSVASPEKILIETESDRKTELKITQPLSPSVGINKGSACSSATVEPALSATSGGQSLNNQKDEAKDGGQYQQKTMSVMRGGEMVQVNYKVYIPQRAPALARRQLKR</sequence>
<feature type="region of interest" description="Disordered" evidence="1">
    <location>
        <begin position="361"/>
        <end position="397"/>
    </location>
</feature>
<feature type="region of interest" description="Disordered" evidence="1">
    <location>
        <begin position="1"/>
        <end position="294"/>
    </location>
</feature>
<feature type="compositionally biased region" description="Basic residues" evidence="1">
    <location>
        <begin position="22"/>
        <end position="40"/>
    </location>
</feature>
<evidence type="ECO:0000313" key="2">
    <source>
        <dbReference type="EMBL" id="CDP05947.1"/>
    </source>
</evidence>
<dbReference type="EMBL" id="HG739103">
    <property type="protein sequence ID" value="CDP05947.1"/>
    <property type="molecule type" value="Genomic_DNA"/>
</dbReference>
<feature type="compositionally biased region" description="Basic residues" evidence="1">
    <location>
        <begin position="84"/>
        <end position="126"/>
    </location>
</feature>
<dbReference type="InParanoid" id="A0A068UCD9"/>
<feature type="compositionally biased region" description="Basic residues" evidence="1">
    <location>
        <begin position="1"/>
        <end position="15"/>
    </location>
</feature>
<dbReference type="AlphaFoldDB" id="A0A068UCD9"/>
<reference evidence="3" key="1">
    <citation type="journal article" date="2014" name="Science">
        <title>The coffee genome provides insight into the convergent evolution of caffeine biosynthesis.</title>
        <authorList>
            <person name="Denoeud F."/>
            <person name="Carretero-Paulet L."/>
            <person name="Dereeper A."/>
            <person name="Droc G."/>
            <person name="Guyot R."/>
            <person name="Pietrella M."/>
            <person name="Zheng C."/>
            <person name="Alberti A."/>
            <person name="Anthony F."/>
            <person name="Aprea G."/>
            <person name="Aury J.M."/>
            <person name="Bento P."/>
            <person name="Bernard M."/>
            <person name="Bocs S."/>
            <person name="Campa C."/>
            <person name="Cenci A."/>
            <person name="Combes M.C."/>
            <person name="Crouzillat D."/>
            <person name="Da Silva C."/>
            <person name="Daddiego L."/>
            <person name="De Bellis F."/>
            <person name="Dussert S."/>
            <person name="Garsmeur O."/>
            <person name="Gayraud T."/>
            <person name="Guignon V."/>
            <person name="Jahn K."/>
            <person name="Jamilloux V."/>
            <person name="Joet T."/>
            <person name="Labadie K."/>
            <person name="Lan T."/>
            <person name="Leclercq J."/>
            <person name="Lepelley M."/>
            <person name="Leroy T."/>
            <person name="Li L.T."/>
            <person name="Librado P."/>
            <person name="Lopez L."/>
            <person name="Munoz A."/>
            <person name="Noel B."/>
            <person name="Pallavicini A."/>
            <person name="Perrotta G."/>
            <person name="Poncet V."/>
            <person name="Pot D."/>
            <person name="Priyono X."/>
            <person name="Rigoreau M."/>
            <person name="Rouard M."/>
            <person name="Rozas J."/>
            <person name="Tranchant-Dubreuil C."/>
            <person name="VanBuren R."/>
            <person name="Zhang Q."/>
            <person name="Andrade A.C."/>
            <person name="Argout X."/>
            <person name="Bertrand B."/>
            <person name="de Kochko A."/>
            <person name="Graziosi G."/>
            <person name="Henry R.J."/>
            <person name="Jayarama X."/>
            <person name="Ming R."/>
            <person name="Nagai C."/>
            <person name="Rounsley S."/>
            <person name="Sankoff D."/>
            <person name="Giuliano G."/>
            <person name="Albert V.A."/>
            <person name="Wincker P."/>
            <person name="Lashermes P."/>
        </authorList>
    </citation>
    <scope>NUCLEOTIDE SEQUENCE [LARGE SCALE GENOMIC DNA]</scope>
    <source>
        <strain evidence="3">cv. DH200-94</strain>
    </source>
</reference>
<dbReference type="PhylomeDB" id="A0A068UCD9"/>
<dbReference type="Proteomes" id="UP000295252">
    <property type="component" value="Chromosome VII"/>
</dbReference>
<feature type="compositionally biased region" description="Polar residues" evidence="1">
    <location>
        <begin position="552"/>
        <end position="574"/>
    </location>
</feature>
<keyword evidence="3" id="KW-1185">Reference proteome</keyword>
<dbReference type="OrthoDB" id="786617at2759"/>
<feature type="compositionally biased region" description="Low complexity" evidence="1">
    <location>
        <begin position="147"/>
        <end position="159"/>
    </location>
</feature>
<protein>
    <submittedName>
        <fullName evidence="2">Uncharacterized protein</fullName>
    </submittedName>
</protein>
<accession>A0A068UCD9</accession>
<evidence type="ECO:0000256" key="1">
    <source>
        <dbReference type="SAM" id="MobiDB-lite"/>
    </source>
</evidence>
<feature type="compositionally biased region" description="Basic residues" evidence="1">
    <location>
        <begin position="133"/>
        <end position="144"/>
    </location>
</feature>
<feature type="compositionally biased region" description="Low complexity" evidence="1">
    <location>
        <begin position="46"/>
        <end position="77"/>
    </location>
</feature>